<name>A0A976FL90_BRELC</name>
<gene>
    <name evidence="1" type="ORF">CCR75_004181</name>
</gene>
<dbReference type="Proteomes" id="UP000294530">
    <property type="component" value="Unassembled WGS sequence"/>
</dbReference>
<sequence>MLDAITPTTNVMDEDLRETLLDDNFVNQAAEENVDQRVVDYFDYEAHITRLMDLASGVRLMRRGNITDKKDSEDDDDRR</sequence>
<dbReference type="OrthoDB" id="5852896at2759"/>
<accession>A0A976FL90</accession>
<evidence type="ECO:0000313" key="2">
    <source>
        <dbReference type="Proteomes" id="UP000294530"/>
    </source>
</evidence>
<dbReference type="AlphaFoldDB" id="A0A976FL90"/>
<protein>
    <submittedName>
        <fullName evidence="1">Uncharacterized protein</fullName>
    </submittedName>
</protein>
<dbReference type="EMBL" id="SHOA02000019">
    <property type="protein sequence ID" value="TDH68574.1"/>
    <property type="molecule type" value="Genomic_DNA"/>
</dbReference>
<organism evidence="1 2">
    <name type="scientific">Bremia lactucae</name>
    <name type="common">Lettuce downy mildew</name>
    <dbReference type="NCBI Taxonomy" id="4779"/>
    <lineage>
        <taxon>Eukaryota</taxon>
        <taxon>Sar</taxon>
        <taxon>Stramenopiles</taxon>
        <taxon>Oomycota</taxon>
        <taxon>Peronosporomycetes</taxon>
        <taxon>Peronosporales</taxon>
        <taxon>Peronosporaceae</taxon>
        <taxon>Bremia</taxon>
    </lineage>
</organism>
<evidence type="ECO:0000313" key="1">
    <source>
        <dbReference type="EMBL" id="TDH68574.1"/>
    </source>
</evidence>
<reference evidence="1 2" key="1">
    <citation type="journal article" date="2021" name="Genome Biol.">
        <title>AFLAP: assembly-free linkage analysis pipeline using k-mers from genome sequencing data.</title>
        <authorList>
            <person name="Fletcher K."/>
            <person name="Zhang L."/>
            <person name="Gil J."/>
            <person name="Han R."/>
            <person name="Cavanaugh K."/>
            <person name="Michelmore R."/>
        </authorList>
    </citation>
    <scope>NUCLEOTIDE SEQUENCE [LARGE SCALE GENOMIC DNA]</scope>
    <source>
        <strain evidence="1 2">SF5</strain>
    </source>
</reference>
<comment type="caution">
    <text evidence="1">The sequence shown here is derived from an EMBL/GenBank/DDBJ whole genome shotgun (WGS) entry which is preliminary data.</text>
</comment>
<keyword evidence="2" id="KW-1185">Reference proteome</keyword>
<proteinExistence type="predicted"/>
<dbReference type="GeneID" id="94347940"/>
<dbReference type="KEGG" id="blac:94347940"/>
<dbReference type="RefSeq" id="XP_067818073.1">
    <property type="nucleotide sequence ID" value="XM_067962269.1"/>
</dbReference>